<dbReference type="Gene3D" id="2.60.40.4380">
    <property type="entry name" value="Translational regulator CsrA"/>
    <property type="match status" value="1"/>
</dbReference>
<comment type="subcellular location">
    <subcellularLocation>
        <location evidence="4">Cytoplasm</location>
    </subcellularLocation>
</comment>
<dbReference type="GO" id="GO:0005829">
    <property type="term" value="C:cytosol"/>
    <property type="evidence" value="ECO:0007669"/>
    <property type="project" value="TreeGrafter"/>
</dbReference>
<keyword evidence="3 4" id="KW-0694">RNA-binding</keyword>
<dbReference type="EMBL" id="CP036275">
    <property type="protein sequence ID" value="QDU40671.1"/>
    <property type="molecule type" value="Genomic_DNA"/>
</dbReference>
<dbReference type="InterPro" id="IPR036107">
    <property type="entry name" value="CsrA_sf"/>
</dbReference>
<gene>
    <name evidence="4" type="primary">csrA</name>
    <name evidence="6" type="ORF">Mal4_50290</name>
</gene>
<dbReference type="GO" id="GO:1902208">
    <property type="term" value="P:regulation of bacterial-type flagellum assembly"/>
    <property type="evidence" value="ECO:0007669"/>
    <property type="project" value="UniProtKB-UniRule"/>
</dbReference>
<dbReference type="PANTHER" id="PTHR34984">
    <property type="entry name" value="CARBON STORAGE REGULATOR"/>
    <property type="match status" value="1"/>
</dbReference>
<keyword evidence="4" id="KW-0678">Repressor</keyword>
<dbReference type="SUPFAM" id="SSF117130">
    <property type="entry name" value="CsrA-like"/>
    <property type="match status" value="1"/>
</dbReference>
<protein>
    <recommendedName>
        <fullName evidence="4">Translational regulator CsrA</fullName>
    </recommendedName>
</protein>
<dbReference type="GO" id="GO:0045947">
    <property type="term" value="P:negative regulation of translational initiation"/>
    <property type="evidence" value="ECO:0007669"/>
    <property type="project" value="UniProtKB-UniRule"/>
</dbReference>
<name>A0A517ZDW3_9PLAN</name>
<dbReference type="RefSeq" id="WP_145371942.1">
    <property type="nucleotide sequence ID" value="NZ_CP036275.1"/>
</dbReference>
<accession>A0A517ZDW3</accession>
<dbReference type="GO" id="GO:0006109">
    <property type="term" value="P:regulation of carbohydrate metabolic process"/>
    <property type="evidence" value="ECO:0007669"/>
    <property type="project" value="InterPro"/>
</dbReference>
<sequence length="78" mass="8439">MLVLSRKLNESITLPELGITITVVGVGTRRVKIGIDAPENVAIRRSEVLELQEQSVRRGSESELQPARPLVPGTPVPA</sequence>
<comment type="similarity">
    <text evidence="4">Belongs to the CsrA/RsmA family.</text>
</comment>
<evidence type="ECO:0000313" key="6">
    <source>
        <dbReference type="EMBL" id="QDU40671.1"/>
    </source>
</evidence>
<keyword evidence="2 4" id="KW-0810">Translation regulation</keyword>
<dbReference type="KEGG" id="mri:Mal4_50290"/>
<dbReference type="GO" id="GO:0048027">
    <property type="term" value="F:mRNA 5'-UTR binding"/>
    <property type="evidence" value="ECO:0007669"/>
    <property type="project" value="UniProtKB-UniRule"/>
</dbReference>
<keyword evidence="1 4" id="KW-0963">Cytoplasm</keyword>
<keyword evidence="7" id="KW-1185">Reference proteome</keyword>
<proteinExistence type="inferred from homology"/>
<evidence type="ECO:0000256" key="3">
    <source>
        <dbReference type="ARBA" id="ARBA00022884"/>
    </source>
</evidence>
<feature type="region of interest" description="Disordered" evidence="5">
    <location>
        <begin position="54"/>
        <end position="78"/>
    </location>
</feature>
<comment type="subunit">
    <text evidence="4">Homodimer; the beta-strands of each monomer intercalate to form a hydrophobic core, while the alpha-helices form wings that extend away from the core.</text>
</comment>
<evidence type="ECO:0000256" key="2">
    <source>
        <dbReference type="ARBA" id="ARBA00022845"/>
    </source>
</evidence>
<evidence type="ECO:0000313" key="7">
    <source>
        <dbReference type="Proteomes" id="UP000320496"/>
    </source>
</evidence>
<reference evidence="6 7" key="1">
    <citation type="submission" date="2019-02" db="EMBL/GenBank/DDBJ databases">
        <title>Deep-cultivation of Planctomycetes and their phenomic and genomic characterization uncovers novel biology.</title>
        <authorList>
            <person name="Wiegand S."/>
            <person name="Jogler M."/>
            <person name="Boedeker C."/>
            <person name="Pinto D."/>
            <person name="Vollmers J."/>
            <person name="Rivas-Marin E."/>
            <person name="Kohn T."/>
            <person name="Peeters S.H."/>
            <person name="Heuer A."/>
            <person name="Rast P."/>
            <person name="Oberbeckmann S."/>
            <person name="Bunk B."/>
            <person name="Jeske O."/>
            <person name="Meyerdierks A."/>
            <person name="Storesund J.E."/>
            <person name="Kallscheuer N."/>
            <person name="Luecker S."/>
            <person name="Lage O.M."/>
            <person name="Pohl T."/>
            <person name="Merkel B.J."/>
            <person name="Hornburger P."/>
            <person name="Mueller R.-W."/>
            <person name="Bruemmer F."/>
            <person name="Labrenz M."/>
            <person name="Spormann A.M."/>
            <person name="Op den Camp H."/>
            <person name="Overmann J."/>
            <person name="Amann R."/>
            <person name="Jetten M.S.M."/>
            <person name="Mascher T."/>
            <person name="Medema M.H."/>
            <person name="Devos D.P."/>
            <person name="Kaster A.-K."/>
            <person name="Ovreas L."/>
            <person name="Rohde M."/>
            <person name="Galperin M.Y."/>
            <person name="Jogler C."/>
        </authorList>
    </citation>
    <scope>NUCLEOTIDE SEQUENCE [LARGE SCALE GENOMIC DNA]</scope>
    <source>
        <strain evidence="6 7">Mal4</strain>
    </source>
</reference>
<keyword evidence="4" id="KW-1005">Bacterial flagellum biogenesis</keyword>
<dbReference type="GO" id="GO:0006402">
    <property type="term" value="P:mRNA catabolic process"/>
    <property type="evidence" value="ECO:0007669"/>
    <property type="project" value="InterPro"/>
</dbReference>
<dbReference type="GO" id="GO:0044781">
    <property type="term" value="P:bacterial-type flagellum organization"/>
    <property type="evidence" value="ECO:0007669"/>
    <property type="project" value="UniProtKB-KW"/>
</dbReference>
<evidence type="ECO:0000256" key="1">
    <source>
        <dbReference type="ARBA" id="ARBA00022490"/>
    </source>
</evidence>
<dbReference type="AlphaFoldDB" id="A0A517ZDW3"/>
<dbReference type="InterPro" id="IPR003751">
    <property type="entry name" value="CsrA"/>
</dbReference>
<evidence type="ECO:0000256" key="4">
    <source>
        <dbReference type="HAMAP-Rule" id="MF_00167"/>
    </source>
</evidence>
<dbReference type="Pfam" id="PF02599">
    <property type="entry name" value="CsrA"/>
    <property type="match status" value="1"/>
</dbReference>
<comment type="function">
    <text evidence="4">A translational regulator that binds mRNA to regulate translation initiation and/or mRNA stability. Usually binds in the 5'-UTR at or near the Shine-Dalgarno sequence preventing ribosome-binding, thus repressing translation. Its main target seems to be the major flagellin gene, while its function is anatagonized by FliW.</text>
</comment>
<dbReference type="Proteomes" id="UP000320496">
    <property type="component" value="Chromosome"/>
</dbReference>
<evidence type="ECO:0000256" key="5">
    <source>
        <dbReference type="SAM" id="MobiDB-lite"/>
    </source>
</evidence>
<dbReference type="PANTHER" id="PTHR34984:SF1">
    <property type="entry name" value="CARBON STORAGE REGULATOR"/>
    <property type="match status" value="1"/>
</dbReference>
<dbReference type="HAMAP" id="MF_00167">
    <property type="entry name" value="CsrA"/>
    <property type="match status" value="1"/>
</dbReference>
<organism evidence="6 7">
    <name type="scientific">Maioricimonas rarisocia</name>
    <dbReference type="NCBI Taxonomy" id="2528026"/>
    <lineage>
        <taxon>Bacteria</taxon>
        <taxon>Pseudomonadati</taxon>
        <taxon>Planctomycetota</taxon>
        <taxon>Planctomycetia</taxon>
        <taxon>Planctomycetales</taxon>
        <taxon>Planctomycetaceae</taxon>
        <taxon>Maioricimonas</taxon>
    </lineage>
</organism>